<dbReference type="SUPFAM" id="SSF53335">
    <property type="entry name" value="S-adenosyl-L-methionine-dependent methyltransferases"/>
    <property type="match status" value="1"/>
</dbReference>
<evidence type="ECO:0000259" key="5">
    <source>
        <dbReference type="SMART" id="SM00363"/>
    </source>
</evidence>
<dbReference type="InterPro" id="IPR002877">
    <property type="entry name" value="RNA_MeTrfase_FtsJ_dom"/>
</dbReference>
<dbReference type="SMART" id="SM00363">
    <property type="entry name" value="S4"/>
    <property type="match status" value="1"/>
</dbReference>
<dbReference type="SUPFAM" id="SSF55174">
    <property type="entry name" value="Alpha-L RNA-binding motif"/>
    <property type="match status" value="1"/>
</dbReference>
<feature type="region of interest" description="Disordered" evidence="4">
    <location>
        <begin position="268"/>
        <end position="294"/>
    </location>
</feature>
<dbReference type="GO" id="GO:0008168">
    <property type="term" value="F:methyltransferase activity"/>
    <property type="evidence" value="ECO:0007669"/>
    <property type="project" value="UniProtKB-KW"/>
</dbReference>
<dbReference type="Pfam" id="PF01479">
    <property type="entry name" value="S4"/>
    <property type="match status" value="1"/>
</dbReference>
<dbReference type="Proteomes" id="UP000316181">
    <property type="component" value="Unassembled WGS sequence"/>
</dbReference>
<reference evidence="6 7" key="1">
    <citation type="submission" date="2019-06" db="EMBL/GenBank/DDBJ databases">
        <title>Sequencing the genomes of 1000 actinobacteria strains.</title>
        <authorList>
            <person name="Klenk H.-P."/>
        </authorList>
    </citation>
    <scope>NUCLEOTIDE SEQUENCE [LARGE SCALE GENOMIC DNA]</scope>
    <source>
        <strain evidence="6 7">DSM 10596</strain>
    </source>
</reference>
<comment type="caution">
    <text evidence="6">The sequence shown here is derived from an EMBL/GenBank/DDBJ whole genome shotgun (WGS) entry which is preliminary data.</text>
</comment>
<dbReference type="PIRSF" id="PIRSF005578">
    <property type="entry name" value="TlyA"/>
    <property type="match status" value="1"/>
</dbReference>
<keyword evidence="1 3" id="KW-0694">RNA-binding</keyword>
<dbReference type="InterPro" id="IPR004538">
    <property type="entry name" value="Hemolysin_A/TlyA"/>
</dbReference>
<proteinExistence type="inferred from homology"/>
<keyword evidence="6" id="KW-0489">Methyltransferase</keyword>
<accession>A0A542SLP2</accession>
<dbReference type="Gene3D" id="3.40.50.150">
    <property type="entry name" value="Vaccinia Virus protein VP39"/>
    <property type="match status" value="1"/>
</dbReference>
<dbReference type="InterPro" id="IPR029063">
    <property type="entry name" value="SAM-dependent_MTases_sf"/>
</dbReference>
<name>A0A542SLP2_9MICO</name>
<evidence type="ECO:0000313" key="6">
    <source>
        <dbReference type="EMBL" id="TQK75543.1"/>
    </source>
</evidence>
<dbReference type="CDD" id="cd02440">
    <property type="entry name" value="AdoMet_MTases"/>
    <property type="match status" value="1"/>
</dbReference>
<dbReference type="AlphaFoldDB" id="A0A542SLP2"/>
<organism evidence="6 7">
    <name type="scientific">Rarobacter incanus</name>
    <dbReference type="NCBI Taxonomy" id="153494"/>
    <lineage>
        <taxon>Bacteria</taxon>
        <taxon>Bacillati</taxon>
        <taxon>Actinomycetota</taxon>
        <taxon>Actinomycetes</taxon>
        <taxon>Micrococcales</taxon>
        <taxon>Rarobacteraceae</taxon>
        <taxon>Rarobacter</taxon>
    </lineage>
</organism>
<feature type="compositionally biased region" description="Polar residues" evidence="4">
    <location>
        <begin position="274"/>
        <end position="294"/>
    </location>
</feature>
<protein>
    <submittedName>
        <fullName evidence="6">23S rRNA (Cytidine1920-2'-O)/16S rRNA (Cytidine1409-2'-O)-methyltransferase</fullName>
    </submittedName>
</protein>
<gene>
    <name evidence="6" type="ORF">FB389_0173</name>
</gene>
<dbReference type="InterPro" id="IPR002942">
    <property type="entry name" value="S4_RNA-bd"/>
</dbReference>
<dbReference type="GO" id="GO:0003723">
    <property type="term" value="F:RNA binding"/>
    <property type="evidence" value="ECO:0007669"/>
    <property type="project" value="UniProtKB-KW"/>
</dbReference>
<evidence type="ECO:0000256" key="4">
    <source>
        <dbReference type="SAM" id="MobiDB-lite"/>
    </source>
</evidence>
<dbReference type="PANTHER" id="PTHR32319">
    <property type="entry name" value="BACTERIAL HEMOLYSIN-LIKE PROTEIN"/>
    <property type="match status" value="1"/>
</dbReference>
<dbReference type="GO" id="GO:0032259">
    <property type="term" value="P:methylation"/>
    <property type="evidence" value="ECO:0007669"/>
    <property type="project" value="UniProtKB-KW"/>
</dbReference>
<evidence type="ECO:0000313" key="7">
    <source>
        <dbReference type="Proteomes" id="UP000316181"/>
    </source>
</evidence>
<dbReference type="PROSITE" id="PS50889">
    <property type="entry name" value="S4"/>
    <property type="match status" value="1"/>
</dbReference>
<dbReference type="Pfam" id="PF01728">
    <property type="entry name" value="FtsJ"/>
    <property type="match status" value="1"/>
</dbReference>
<sequence>MSSSERLDVAIVSRGLAHSRTRAADLVKEGHVRVDGEVATKRSLSVSPETVIEVAAGSDHWVSRAAQKLAGYFASRPRAAGRVDDRNCLDIGASTGGFTQVLLEHGARRVVALDVGHSQLDPRIATDPRVTVLEGVNARFLDKSQVVVTPDIIVIDVSFISLRYILPGLAAVAAAGASIVALVKPQFEVGKEALGAGGIVRRAADRRWAVESVLASAFDSAMNPVNIARSTIDGANGNAEYFVEFELGSWAVSGRERDTAMALVDAAFPDTDRAQSPSATSAYQTPSRQGASQE</sequence>
<keyword evidence="7" id="KW-1185">Reference proteome</keyword>
<dbReference type="RefSeq" id="WP_142110943.1">
    <property type="nucleotide sequence ID" value="NZ_BAAATB010000001.1"/>
</dbReference>
<dbReference type="CDD" id="cd00165">
    <property type="entry name" value="S4"/>
    <property type="match status" value="1"/>
</dbReference>
<evidence type="ECO:0000256" key="2">
    <source>
        <dbReference type="ARBA" id="ARBA00029460"/>
    </source>
</evidence>
<keyword evidence="6" id="KW-0808">Transferase</keyword>
<dbReference type="InterPro" id="IPR036986">
    <property type="entry name" value="S4_RNA-bd_sf"/>
</dbReference>
<dbReference type="PANTHER" id="PTHR32319:SF0">
    <property type="entry name" value="BACTERIAL HEMOLYSIN-LIKE PROTEIN"/>
    <property type="match status" value="1"/>
</dbReference>
<evidence type="ECO:0000256" key="3">
    <source>
        <dbReference type="PROSITE-ProRule" id="PRU00182"/>
    </source>
</evidence>
<comment type="similarity">
    <text evidence="2">Belongs to the TlyA family.</text>
</comment>
<dbReference type="OrthoDB" id="9784736at2"/>
<evidence type="ECO:0000256" key="1">
    <source>
        <dbReference type="ARBA" id="ARBA00022884"/>
    </source>
</evidence>
<feature type="domain" description="RNA-binding S4" evidence="5">
    <location>
        <begin position="5"/>
        <end position="67"/>
    </location>
</feature>
<dbReference type="EMBL" id="VFNV01000001">
    <property type="protein sequence ID" value="TQK75543.1"/>
    <property type="molecule type" value="Genomic_DNA"/>
</dbReference>
<dbReference type="InterPro" id="IPR047048">
    <property type="entry name" value="TlyA"/>
</dbReference>
<dbReference type="Gene3D" id="3.10.290.10">
    <property type="entry name" value="RNA-binding S4 domain"/>
    <property type="match status" value="1"/>
</dbReference>